<evidence type="ECO:0000256" key="5">
    <source>
        <dbReference type="ARBA" id="ARBA00023065"/>
    </source>
</evidence>
<protein>
    <submittedName>
        <fullName evidence="9">Chloride channel protein</fullName>
    </submittedName>
</protein>
<dbReference type="PANTHER" id="PTHR45711">
    <property type="entry name" value="CHLORIDE CHANNEL PROTEIN"/>
    <property type="match status" value="1"/>
</dbReference>
<evidence type="ECO:0000313" key="9">
    <source>
        <dbReference type="EMBL" id="UJF34830.1"/>
    </source>
</evidence>
<keyword evidence="5" id="KW-0406">Ion transport</keyword>
<dbReference type="Pfam" id="PF00654">
    <property type="entry name" value="Voltage_CLC"/>
    <property type="match status" value="1"/>
</dbReference>
<keyword evidence="10" id="KW-1185">Reference proteome</keyword>
<evidence type="ECO:0000256" key="2">
    <source>
        <dbReference type="ARBA" id="ARBA00022448"/>
    </source>
</evidence>
<dbReference type="InterPro" id="IPR014743">
    <property type="entry name" value="Cl-channel_core"/>
</dbReference>
<feature type="transmembrane region" description="Helical" evidence="8">
    <location>
        <begin position="67"/>
        <end position="87"/>
    </location>
</feature>
<sequence>MSSHGTTSTHSTKHLLTSWFDLKFRLIVQAILVGLFSGSVVVLYRYLIEHAFDSTMSFYPYLVKHLWLIPIWLVVLGGGGYITGLIVKKQPMISGSGIPQVKGFLQSRVDMVWWKAILGKIVGGILSIGAGLSLGREGPSIQIGASVGQGFSRLFRKAKIEENFLVTCGASAGLAAAFNAPIAGVIFALEELHGNFSTLVMVSALASSLVADFVSKEFLDSSLFLISAVLLPSL</sequence>
<keyword evidence="3 8" id="KW-0812">Transmembrane</keyword>
<evidence type="ECO:0000256" key="3">
    <source>
        <dbReference type="ARBA" id="ARBA00022692"/>
    </source>
</evidence>
<name>A0ABY3SN29_9BACL</name>
<evidence type="ECO:0000256" key="6">
    <source>
        <dbReference type="ARBA" id="ARBA00023136"/>
    </source>
</evidence>
<evidence type="ECO:0000256" key="1">
    <source>
        <dbReference type="ARBA" id="ARBA00004141"/>
    </source>
</evidence>
<evidence type="ECO:0000313" key="10">
    <source>
        <dbReference type="Proteomes" id="UP001649230"/>
    </source>
</evidence>
<feature type="transmembrane region" description="Helical" evidence="8">
    <location>
        <begin position="26"/>
        <end position="47"/>
    </location>
</feature>
<proteinExistence type="predicted"/>
<feature type="transmembrane region" description="Helical" evidence="8">
    <location>
        <begin position="164"/>
        <end position="189"/>
    </location>
</feature>
<comment type="subcellular location">
    <subcellularLocation>
        <location evidence="1">Membrane</location>
        <topology evidence="1">Multi-pass membrane protein</topology>
    </subcellularLocation>
</comment>
<evidence type="ECO:0000256" key="8">
    <source>
        <dbReference type="SAM" id="Phobius"/>
    </source>
</evidence>
<dbReference type="EMBL" id="CP090978">
    <property type="protein sequence ID" value="UJF34830.1"/>
    <property type="molecule type" value="Genomic_DNA"/>
</dbReference>
<accession>A0ABY3SN29</accession>
<evidence type="ECO:0000256" key="4">
    <source>
        <dbReference type="ARBA" id="ARBA00022989"/>
    </source>
</evidence>
<dbReference type="PRINTS" id="PR00762">
    <property type="entry name" value="CLCHANNEL"/>
</dbReference>
<keyword evidence="4 8" id="KW-1133">Transmembrane helix</keyword>
<keyword evidence="7" id="KW-0868">Chloride</keyword>
<dbReference type="SUPFAM" id="SSF81340">
    <property type="entry name" value="Clc chloride channel"/>
    <property type="match status" value="1"/>
</dbReference>
<dbReference type="Proteomes" id="UP001649230">
    <property type="component" value="Chromosome"/>
</dbReference>
<dbReference type="Gene3D" id="1.10.3080.10">
    <property type="entry name" value="Clc chloride channel"/>
    <property type="match status" value="1"/>
</dbReference>
<evidence type="ECO:0000256" key="7">
    <source>
        <dbReference type="ARBA" id="ARBA00023214"/>
    </source>
</evidence>
<gene>
    <name evidence="9" type="ORF">L0M14_06650</name>
</gene>
<keyword evidence="2" id="KW-0813">Transport</keyword>
<dbReference type="PANTHER" id="PTHR45711:SF6">
    <property type="entry name" value="CHLORIDE CHANNEL PROTEIN"/>
    <property type="match status" value="1"/>
</dbReference>
<organism evidence="9 10">
    <name type="scientific">Paenibacillus hexagrammi</name>
    <dbReference type="NCBI Taxonomy" id="2908839"/>
    <lineage>
        <taxon>Bacteria</taxon>
        <taxon>Bacillati</taxon>
        <taxon>Bacillota</taxon>
        <taxon>Bacilli</taxon>
        <taxon>Bacillales</taxon>
        <taxon>Paenibacillaceae</taxon>
        <taxon>Paenibacillus</taxon>
    </lineage>
</organism>
<reference evidence="9 10" key="1">
    <citation type="journal article" date="2024" name="Int. J. Syst. Evol. Microbiol.">
        <title>Paenibacillus hexagrammi sp. nov., a novel bacterium isolated from the gut content of Hexagrammos agrammus.</title>
        <authorList>
            <person name="Jung H.K."/>
            <person name="Kim D.G."/>
            <person name="Zin H."/>
            <person name="Park J."/>
            <person name="Jung H."/>
            <person name="Kim Y.O."/>
            <person name="Kong H.J."/>
            <person name="Kim J.W."/>
            <person name="Kim Y.S."/>
        </authorList>
    </citation>
    <scope>NUCLEOTIDE SEQUENCE [LARGE SCALE GENOMIC DNA]</scope>
    <source>
        <strain evidence="9 10">YPD9-1</strain>
    </source>
</reference>
<keyword evidence="6 8" id="KW-0472">Membrane</keyword>
<dbReference type="InterPro" id="IPR001807">
    <property type="entry name" value="ClC"/>
</dbReference>